<name>A0A0F6TB62_9CORY</name>
<keyword evidence="9" id="KW-1185">Reference proteome</keyword>
<dbReference type="InterPro" id="IPR051794">
    <property type="entry name" value="PG_Endopeptidase_C40"/>
</dbReference>
<dbReference type="InterPro" id="IPR000064">
    <property type="entry name" value="NLP_P60_dom"/>
</dbReference>
<feature type="chain" id="PRO_5002510395" evidence="6">
    <location>
        <begin position="39"/>
        <end position="611"/>
    </location>
</feature>
<evidence type="ECO:0000313" key="9">
    <source>
        <dbReference type="Proteomes" id="UP000033566"/>
    </source>
</evidence>
<feature type="compositionally biased region" description="Polar residues" evidence="5">
    <location>
        <begin position="358"/>
        <end position="379"/>
    </location>
</feature>
<keyword evidence="3" id="KW-0378">Hydrolase</keyword>
<evidence type="ECO:0000256" key="1">
    <source>
        <dbReference type="ARBA" id="ARBA00007074"/>
    </source>
</evidence>
<dbReference type="EMBL" id="CP011311">
    <property type="protein sequence ID" value="AKE39189.1"/>
    <property type="molecule type" value="Genomic_DNA"/>
</dbReference>
<evidence type="ECO:0000256" key="3">
    <source>
        <dbReference type="ARBA" id="ARBA00022801"/>
    </source>
</evidence>
<dbReference type="KEGG" id="ccj:UL81_06130"/>
<comment type="similarity">
    <text evidence="1">Belongs to the peptidase C40 family.</text>
</comment>
<dbReference type="SUPFAM" id="SSF54001">
    <property type="entry name" value="Cysteine proteinases"/>
    <property type="match status" value="1"/>
</dbReference>
<dbReference type="PANTHER" id="PTHR47359">
    <property type="entry name" value="PEPTIDOGLYCAN DL-ENDOPEPTIDASE CWLO"/>
    <property type="match status" value="1"/>
</dbReference>
<keyword evidence="6" id="KW-0732">Signal</keyword>
<dbReference type="PANTHER" id="PTHR47359:SF3">
    <property type="entry name" value="NLP_P60 DOMAIN-CONTAINING PROTEIN-RELATED"/>
    <property type="match status" value="1"/>
</dbReference>
<proteinExistence type="inferred from homology"/>
<gene>
    <name evidence="8" type="ORF">UL81_06130</name>
</gene>
<organism evidence="8 9">
    <name type="scientific">Corynebacterium camporealensis</name>
    <dbReference type="NCBI Taxonomy" id="161896"/>
    <lineage>
        <taxon>Bacteria</taxon>
        <taxon>Bacillati</taxon>
        <taxon>Actinomycetota</taxon>
        <taxon>Actinomycetes</taxon>
        <taxon>Mycobacteriales</taxon>
        <taxon>Corynebacteriaceae</taxon>
        <taxon>Corynebacterium</taxon>
    </lineage>
</organism>
<dbReference type="AlphaFoldDB" id="A0A0F6TB62"/>
<feature type="signal peptide" evidence="6">
    <location>
        <begin position="1"/>
        <end position="38"/>
    </location>
</feature>
<dbReference type="Gene3D" id="3.90.1720.10">
    <property type="entry name" value="endopeptidase domain like (from Nostoc punctiforme)"/>
    <property type="match status" value="1"/>
</dbReference>
<evidence type="ECO:0000256" key="4">
    <source>
        <dbReference type="ARBA" id="ARBA00022807"/>
    </source>
</evidence>
<dbReference type="PROSITE" id="PS51935">
    <property type="entry name" value="NLPC_P60"/>
    <property type="match status" value="1"/>
</dbReference>
<protein>
    <submittedName>
        <fullName evidence="8">NlpC/P60 family protein</fullName>
    </submittedName>
</protein>
<feature type="compositionally biased region" description="Polar residues" evidence="5">
    <location>
        <begin position="181"/>
        <end position="191"/>
    </location>
</feature>
<feature type="domain" description="NlpC/P60" evidence="7">
    <location>
        <begin position="473"/>
        <end position="611"/>
    </location>
</feature>
<feature type="compositionally biased region" description="Polar residues" evidence="5">
    <location>
        <begin position="269"/>
        <end position="291"/>
    </location>
</feature>
<feature type="region of interest" description="Disordered" evidence="5">
    <location>
        <begin position="98"/>
        <end position="117"/>
    </location>
</feature>
<sequence length="611" mass="65217">MATNKKKRGNRLRKIYAAVASTAALSLVSTTTPMVASAQPLDNIDEVLSSSSTGVADLAGLVADVQAEVQRVEGEIGYYRELVNQALMNLNDARTEAAQARRGAEKAREDLNGAQSDLETAQGKLDDLSQTAYRRANTSQAITAASGAEAREIQLERQAYLRTETEKQQGVVDDLERVRTQKANQESTLRKAQQLADAREERAVNAEAEARRTLDESLTQVEERNAERERLVEEQERVQTRLNQERGLDEPADDKSNALSNNENDRSSRQASNVDSANTERTSERSASQSREVSEQALTPRESTSREPESVTVDAEDATESRSQSTSSEETSEASSEAAATSSEASESGSSVDASTVEDASSTASDMAETSSQVASELASNDDLQQLAVPALGAAAAIVGSSQPDHAGSLGDWDFDAMAETSSQLMALQGEGSEVSEEESELAGSLDGVLEGLEDSNSVTEEASEEVSDMGRDQLIESVIARAESQIGVPYAWGGGDANGPTKGIRDGGTADSHGDYNKVGFDCSGLVLYAFAAAGISLPHYTGSQYQHGEKISPDEMQRGDLIFYGPSGNHHVAIYLGDGMMLEAPQSGQNVQKTPVRYSGMSPHAVRLL</sequence>
<keyword evidence="4" id="KW-0788">Thiol protease</keyword>
<feature type="compositionally biased region" description="Basic and acidic residues" evidence="5">
    <location>
        <begin position="197"/>
        <end position="256"/>
    </location>
</feature>
<dbReference type="InterPro" id="IPR038765">
    <property type="entry name" value="Papain-like_cys_pep_sf"/>
</dbReference>
<dbReference type="Proteomes" id="UP000033566">
    <property type="component" value="Chromosome"/>
</dbReference>
<dbReference type="HOGENOM" id="CLU_026494_0_0_11"/>
<dbReference type="PATRIC" id="fig|161896.4.peg.1202"/>
<accession>A0A0F6TB62</accession>
<evidence type="ECO:0000259" key="7">
    <source>
        <dbReference type="PROSITE" id="PS51935"/>
    </source>
</evidence>
<evidence type="ECO:0000313" key="8">
    <source>
        <dbReference type="EMBL" id="AKE39189.1"/>
    </source>
</evidence>
<dbReference type="GO" id="GO:0008234">
    <property type="term" value="F:cysteine-type peptidase activity"/>
    <property type="evidence" value="ECO:0007669"/>
    <property type="project" value="UniProtKB-KW"/>
</dbReference>
<evidence type="ECO:0000256" key="2">
    <source>
        <dbReference type="ARBA" id="ARBA00022670"/>
    </source>
</evidence>
<feature type="region of interest" description="Disordered" evidence="5">
    <location>
        <begin position="181"/>
        <end position="379"/>
    </location>
</feature>
<reference evidence="8 9" key="1">
    <citation type="journal article" date="2015" name="Genome Announc.">
        <title>Complete Genome Sequence of Corynebacterium camporealensis DSM 44610, Isolated from the Milk of a Manchega Sheep with Subclinical Mastitis.</title>
        <authorList>
            <person name="Ruckert C."/>
            <person name="Albersmeier A."/>
            <person name="Winkler A."/>
            <person name="Tauch A."/>
        </authorList>
    </citation>
    <scope>NUCLEOTIDE SEQUENCE [LARGE SCALE GENOMIC DNA]</scope>
    <source>
        <strain evidence="8 9">DSM 44610</strain>
    </source>
</reference>
<dbReference type="RefSeq" id="WP_046453387.1">
    <property type="nucleotide sequence ID" value="NZ_CP011311.1"/>
</dbReference>
<dbReference type="Pfam" id="PF00877">
    <property type="entry name" value="NLPC_P60"/>
    <property type="match status" value="1"/>
</dbReference>
<evidence type="ECO:0000256" key="5">
    <source>
        <dbReference type="SAM" id="MobiDB-lite"/>
    </source>
</evidence>
<dbReference type="GO" id="GO:0006508">
    <property type="term" value="P:proteolysis"/>
    <property type="evidence" value="ECO:0007669"/>
    <property type="project" value="UniProtKB-KW"/>
</dbReference>
<feature type="compositionally biased region" description="Basic and acidic residues" evidence="5">
    <location>
        <begin position="102"/>
        <end position="111"/>
    </location>
</feature>
<keyword evidence="2" id="KW-0645">Protease</keyword>
<evidence type="ECO:0000256" key="6">
    <source>
        <dbReference type="SAM" id="SignalP"/>
    </source>
</evidence>
<dbReference type="NCBIfam" id="NF046048">
    <property type="entry name" value="NlpC_P60_DIP1281"/>
    <property type="match status" value="1"/>
</dbReference>
<feature type="compositionally biased region" description="Low complexity" evidence="5">
    <location>
        <begin position="321"/>
        <end position="355"/>
    </location>
</feature>
<feature type="region of interest" description="Disordered" evidence="5">
    <location>
        <begin position="449"/>
        <end position="469"/>
    </location>
</feature>